<organism evidence="1 2">
    <name type="scientific">Paramecium sonneborni</name>
    <dbReference type="NCBI Taxonomy" id="65129"/>
    <lineage>
        <taxon>Eukaryota</taxon>
        <taxon>Sar</taxon>
        <taxon>Alveolata</taxon>
        <taxon>Ciliophora</taxon>
        <taxon>Intramacronucleata</taxon>
        <taxon>Oligohymenophorea</taxon>
        <taxon>Peniculida</taxon>
        <taxon>Parameciidae</taxon>
        <taxon>Paramecium</taxon>
    </lineage>
</organism>
<keyword evidence="2" id="KW-1185">Reference proteome</keyword>
<evidence type="ECO:0000313" key="1">
    <source>
        <dbReference type="EMBL" id="CAD8119533.1"/>
    </source>
</evidence>
<protein>
    <submittedName>
        <fullName evidence="1">Uncharacterized protein</fullName>
    </submittedName>
</protein>
<dbReference type="Proteomes" id="UP000692954">
    <property type="component" value="Unassembled WGS sequence"/>
</dbReference>
<sequence>MKQISESAHILQKVYNPKKMNKLFMTTHYQLQNETDLIFNKFMVMPLFGLSVANGVSPLSIKQKYLCSEYKKQELYDCNLMLIMSAYSDLAVYRSKTMYLKRNGLEQIFKYLALPNHTYNIHISLLSYFVPQRVFYKQVLQALKNFELLDQKHLEELTQSSSNINQFVSDNNLDSILFKNQEFIDYQKWKKLLKNNAIINLQTLHQHNLSQQLFAQYFLKYHHYEGYENDIKKLNKYLIEDFDMFKFRFRLEHNEKKMKFYFLRMLVYFELNERLQKFLKFTFKSYQLDWNKELIREMKNSIDKNKRQ</sequence>
<reference evidence="1" key="1">
    <citation type="submission" date="2021-01" db="EMBL/GenBank/DDBJ databases">
        <authorList>
            <consortium name="Genoscope - CEA"/>
            <person name="William W."/>
        </authorList>
    </citation>
    <scope>NUCLEOTIDE SEQUENCE</scope>
</reference>
<accession>A0A8S1QVT1</accession>
<dbReference type="EMBL" id="CAJJDN010000121">
    <property type="protein sequence ID" value="CAD8119533.1"/>
    <property type="molecule type" value="Genomic_DNA"/>
</dbReference>
<comment type="caution">
    <text evidence="1">The sequence shown here is derived from an EMBL/GenBank/DDBJ whole genome shotgun (WGS) entry which is preliminary data.</text>
</comment>
<proteinExistence type="predicted"/>
<dbReference type="AlphaFoldDB" id="A0A8S1QVT1"/>
<dbReference type="OrthoDB" id="296558at2759"/>
<evidence type="ECO:0000313" key="2">
    <source>
        <dbReference type="Proteomes" id="UP000692954"/>
    </source>
</evidence>
<name>A0A8S1QVT1_9CILI</name>
<gene>
    <name evidence="1" type="ORF">PSON_ATCC_30995.1.T1210162</name>
</gene>